<keyword evidence="4" id="KW-1185">Reference proteome</keyword>
<name>A0A369TF69_9RHOB</name>
<dbReference type="PANTHER" id="PTHR33408:SF2">
    <property type="entry name" value="TRANSPOSASE DDE DOMAIN-CONTAINING PROTEIN"/>
    <property type="match status" value="1"/>
</dbReference>
<evidence type="ECO:0000313" key="3">
    <source>
        <dbReference type="EMBL" id="RDD63999.1"/>
    </source>
</evidence>
<organism evidence="3 4">
    <name type="scientific">Thalassococcus profundi</name>
    <dbReference type="NCBI Taxonomy" id="2282382"/>
    <lineage>
        <taxon>Bacteria</taxon>
        <taxon>Pseudomonadati</taxon>
        <taxon>Pseudomonadota</taxon>
        <taxon>Alphaproteobacteria</taxon>
        <taxon>Rhodobacterales</taxon>
        <taxon>Roseobacteraceae</taxon>
        <taxon>Thalassococcus</taxon>
    </lineage>
</organism>
<dbReference type="Proteomes" id="UP000253977">
    <property type="component" value="Unassembled WGS sequence"/>
</dbReference>
<evidence type="ECO:0000313" key="4">
    <source>
        <dbReference type="Proteomes" id="UP000253977"/>
    </source>
</evidence>
<sequence length="216" mass="25599">MAYKKGQDRRQRILFPDCIDEYVEADAPVRLFDAFVDNLKMDELGFVRSTPAETGTPGYDPRDLLKLYIYGYFYQVRSSRKLARECKCNVEVMWLLNKLTPDFRTISDFRKDNKKAITKVFKEFNKFCMGLKLFSKSYISIDGSKFKAVNAKDNNLTLSKLDDRIKRLDEHISIYMEELEAYDHEEGRKLSKDELQRKLDVCKERKDRYEGYRDTL</sequence>
<evidence type="ECO:0000256" key="1">
    <source>
        <dbReference type="SAM" id="Coils"/>
    </source>
</evidence>
<protein>
    <submittedName>
        <fullName evidence="3">Transposase</fullName>
    </submittedName>
</protein>
<proteinExistence type="predicted"/>
<feature type="non-terminal residue" evidence="3">
    <location>
        <position position="216"/>
    </location>
</feature>
<evidence type="ECO:0000259" key="2">
    <source>
        <dbReference type="Pfam" id="PF05598"/>
    </source>
</evidence>
<comment type="caution">
    <text evidence="3">The sequence shown here is derived from an EMBL/GenBank/DDBJ whole genome shotgun (WGS) entry which is preliminary data.</text>
</comment>
<dbReference type="EMBL" id="QPMK01000060">
    <property type="protein sequence ID" value="RDD63999.1"/>
    <property type="molecule type" value="Genomic_DNA"/>
</dbReference>
<keyword evidence="1" id="KW-0175">Coiled coil</keyword>
<reference evidence="3 4" key="1">
    <citation type="submission" date="2018-07" db="EMBL/GenBank/DDBJ databases">
        <title>Thalassococcus profundi sp. nov., a marine bacterium isolated from deep seawater of Okinawa Trough.</title>
        <authorList>
            <person name="Yu M."/>
        </authorList>
    </citation>
    <scope>NUCLEOTIDE SEQUENCE [LARGE SCALE GENOMIC DNA]</scope>
    <source>
        <strain evidence="3 4">WRAS1</strain>
    </source>
</reference>
<dbReference type="AlphaFoldDB" id="A0A369TF69"/>
<feature type="domain" description="Transposase InsH N-terminal" evidence="2">
    <location>
        <begin position="18"/>
        <end position="111"/>
    </location>
</feature>
<dbReference type="PANTHER" id="PTHR33408">
    <property type="entry name" value="TRANSPOSASE"/>
    <property type="match status" value="1"/>
</dbReference>
<feature type="coiled-coil region" evidence="1">
    <location>
        <begin position="158"/>
        <end position="212"/>
    </location>
</feature>
<accession>A0A369TF69</accession>
<dbReference type="Pfam" id="PF05598">
    <property type="entry name" value="DUF772"/>
    <property type="match status" value="1"/>
</dbReference>
<gene>
    <name evidence="3" type="ORF">DU478_22515</name>
</gene>
<dbReference type="InterPro" id="IPR008490">
    <property type="entry name" value="Transposase_InsH_N"/>
</dbReference>